<name>B9T7Z7_RICCO</name>
<gene>
    <name evidence="1" type="ORF">RCOM_0164600</name>
</gene>
<proteinExistence type="predicted"/>
<sequence>MESVKLQTTNTLRKDGEMKESCVCYGCWKDYDGGGGGGSAVATVKVEKI</sequence>
<protein>
    <submittedName>
        <fullName evidence="1">Uncharacterized protein</fullName>
    </submittedName>
</protein>
<evidence type="ECO:0000313" key="2">
    <source>
        <dbReference type="Proteomes" id="UP000008311"/>
    </source>
</evidence>
<dbReference type="InParanoid" id="B9T7Z7"/>
<dbReference type="Proteomes" id="UP000008311">
    <property type="component" value="Unassembled WGS sequence"/>
</dbReference>
<organism evidence="1 2">
    <name type="scientific">Ricinus communis</name>
    <name type="common">Castor bean</name>
    <dbReference type="NCBI Taxonomy" id="3988"/>
    <lineage>
        <taxon>Eukaryota</taxon>
        <taxon>Viridiplantae</taxon>
        <taxon>Streptophyta</taxon>
        <taxon>Embryophyta</taxon>
        <taxon>Tracheophyta</taxon>
        <taxon>Spermatophyta</taxon>
        <taxon>Magnoliopsida</taxon>
        <taxon>eudicotyledons</taxon>
        <taxon>Gunneridae</taxon>
        <taxon>Pentapetalae</taxon>
        <taxon>rosids</taxon>
        <taxon>fabids</taxon>
        <taxon>Malpighiales</taxon>
        <taxon>Euphorbiaceae</taxon>
        <taxon>Acalyphoideae</taxon>
        <taxon>Acalypheae</taxon>
        <taxon>Ricinus</taxon>
    </lineage>
</organism>
<reference evidence="2" key="1">
    <citation type="journal article" date="2010" name="Nat. Biotechnol.">
        <title>Draft genome sequence of the oilseed species Ricinus communis.</title>
        <authorList>
            <person name="Chan A.P."/>
            <person name="Crabtree J."/>
            <person name="Zhao Q."/>
            <person name="Lorenzi H."/>
            <person name="Orvis J."/>
            <person name="Puiu D."/>
            <person name="Melake-Berhan A."/>
            <person name="Jones K.M."/>
            <person name="Redman J."/>
            <person name="Chen G."/>
            <person name="Cahoon E.B."/>
            <person name="Gedil M."/>
            <person name="Stanke M."/>
            <person name="Haas B.J."/>
            <person name="Wortman J.R."/>
            <person name="Fraser-Liggett C.M."/>
            <person name="Ravel J."/>
            <person name="Rabinowicz P.D."/>
        </authorList>
    </citation>
    <scope>NUCLEOTIDE SEQUENCE [LARGE SCALE GENOMIC DNA]</scope>
    <source>
        <strain evidence="2">cv. Hale</strain>
    </source>
</reference>
<accession>B9T7Z7</accession>
<evidence type="ECO:0000313" key="1">
    <source>
        <dbReference type="EMBL" id="EEF28017.1"/>
    </source>
</evidence>
<dbReference type="AlphaFoldDB" id="B9T7Z7"/>
<keyword evidence="2" id="KW-1185">Reference proteome</keyword>
<dbReference type="EMBL" id="EQ974878">
    <property type="protein sequence ID" value="EEF28017.1"/>
    <property type="molecule type" value="Genomic_DNA"/>
</dbReference>